<name>A0A814N1Q1_9BILA</name>
<dbReference type="OrthoDB" id="192611at2759"/>
<evidence type="ECO:0000313" key="7">
    <source>
        <dbReference type="Proteomes" id="UP000663829"/>
    </source>
</evidence>
<dbReference type="PROSITE" id="PS51465">
    <property type="entry name" value="KAZAL_2"/>
    <property type="match status" value="2"/>
</dbReference>
<keyword evidence="1" id="KW-0646">Protease inhibitor</keyword>
<dbReference type="InterPro" id="IPR050653">
    <property type="entry name" value="Prot_Inhib_GrowthFact_Antg"/>
</dbReference>
<dbReference type="Proteomes" id="UP000663829">
    <property type="component" value="Unassembled WGS sequence"/>
</dbReference>
<comment type="caution">
    <text evidence="5">The sequence shown here is derived from an EMBL/GenBank/DDBJ whole genome shotgun (WGS) entry which is preliminary data.</text>
</comment>
<keyword evidence="2" id="KW-0722">Serine protease inhibitor</keyword>
<evidence type="ECO:0000256" key="1">
    <source>
        <dbReference type="ARBA" id="ARBA00022690"/>
    </source>
</evidence>
<dbReference type="Pfam" id="PF07648">
    <property type="entry name" value="Kazal_2"/>
    <property type="match status" value="3"/>
</dbReference>
<dbReference type="InterPro" id="IPR036058">
    <property type="entry name" value="Kazal_dom_sf"/>
</dbReference>
<dbReference type="GO" id="GO:0030154">
    <property type="term" value="P:cell differentiation"/>
    <property type="evidence" value="ECO:0007669"/>
    <property type="project" value="TreeGrafter"/>
</dbReference>
<keyword evidence="7" id="KW-1185">Reference proteome</keyword>
<organism evidence="5 7">
    <name type="scientific">Didymodactylos carnosus</name>
    <dbReference type="NCBI Taxonomy" id="1234261"/>
    <lineage>
        <taxon>Eukaryota</taxon>
        <taxon>Metazoa</taxon>
        <taxon>Spiralia</taxon>
        <taxon>Gnathifera</taxon>
        <taxon>Rotifera</taxon>
        <taxon>Eurotatoria</taxon>
        <taxon>Bdelloidea</taxon>
        <taxon>Philodinida</taxon>
        <taxon>Philodinidae</taxon>
        <taxon>Didymodactylos</taxon>
    </lineage>
</organism>
<dbReference type="PANTHER" id="PTHR10913:SF45">
    <property type="entry name" value="FOLLISTATIN, ISOFORM A-RELATED"/>
    <property type="match status" value="1"/>
</dbReference>
<dbReference type="PANTHER" id="PTHR10913">
    <property type="entry name" value="FOLLISTATIN-RELATED"/>
    <property type="match status" value="1"/>
</dbReference>
<evidence type="ECO:0000313" key="6">
    <source>
        <dbReference type="EMBL" id="CAF3852869.1"/>
    </source>
</evidence>
<sequence>MIVYAGNCFYHRLSDMCFGISESDTTEDQCSGQFYSDDDLKDLDGYAFADNCRDVAEKPCDLDCGVGRECRTVHNENRCVCKENCSDQSTESQPLCASNNVTYKSECSMEVWKCDNDYSALYKKYDGECQKDCRNVRCPSDTICMLVKNTGEPFCYPTQHCNLHDKEQICGTDGITYKNLCAMRLSPDIYGKIPAIAHKGQCASKCRPNLCDKHQRCVLSYKSRPVCIRCNFPSKFLSSGECSMKVPACGDDYFLYKSYCDVLKAQCEKNRYIDIIDYESCPSITPSDTLMKLNQLRLQPKFDTLQPSAPQ</sequence>
<feature type="domain" description="Kazal-like" evidence="4">
    <location>
        <begin position="80"/>
        <end position="131"/>
    </location>
</feature>
<feature type="domain" description="Kazal-like" evidence="4">
    <location>
        <begin position="149"/>
        <end position="204"/>
    </location>
</feature>
<accession>A0A814N1Q1</accession>
<dbReference type="Proteomes" id="UP000681722">
    <property type="component" value="Unassembled WGS sequence"/>
</dbReference>
<dbReference type="GO" id="GO:0005576">
    <property type="term" value="C:extracellular region"/>
    <property type="evidence" value="ECO:0007669"/>
    <property type="project" value="TreeGrafter"/>
</dbReference>
<dbReference type="AlphaFoldDB" id="A0A814N1Q1"/>
<reference evidence="5" key="1">
    <citation type="submission" date="2021-02" db="EMBL/GenBank/DDBJ databases">
        <authorList>
            <person name="Nowell W R."/>
        </authorList>
    </citation>
    <scope>NUCLEOTIDE SEQUENCE</scope>
</reference>
<dbReference type="SUPFAM" id="SSF100895">
    <property type="entry name" value="Kazal-type serine protease inhibitors"/>
    <property type="match status" value="3"/>
</dbReference>
<evidence type="ECO:0000256" key="3">
    <source>
        <dbReference type="ARBA" id="ARBA00023157"/>
    </source>
</evidence>
<feature type="non-terminal residue" evidence="5">
    <location>
        <position position="1"/>
    </location>
</feature>
<proteinExistence type="predicted"/>
<evidence type="ECO:0000313" key="5">
    <source>
        <dbReference type="EMBL" id="CAF1087338.1"/>
    </source>
</evidence>
<dbReference type="Gene3D" id="3.30.60.30">
    <property type="match status" value="3"/>
</dbReference>
<evidence type="ECO:0000259" key="4">
    <source>
        <dbReference type="PROSITE" id="PS51465"/>
    </source>
</evidence>
<evidence type="ECO:0000256" key="2">
    <source>
        <dbReference type="ARBA" id="ARBA00022900"/>
    </source>
</evidence>
<dbReference type="InterPro" id="IPR002350">
    <property type="entry name" value="Kazal_dom"/>
</dbReference>
<gene>
    <name evidence="5" type="ORF">GPM918_LOCUS18075</name>
    <name evidence="6" type="ORF">SRO942_LOCUS18072</name>
</gene>
<dbReference type="EMBL" id="CAJOBC010005130">
    <property type="protein sequence ID" value="CAF3852869.1"/>
    <property type="molecule type" value="Genomic_DNA"/>
</dbReference>
<keyword evidence="3" id="KW-1015">Disulfide bond</keyword>
<protein>
    <recommendedName>
        <fullName evidence="4">Kazal-like domain-containing protein</fullName>
    </recommendedName>
</protein>
<dbReference type="SMART" id="SM00280">
    <property type="entry name" value="KAZAL"/>
    <property type="match status" value="3"/>
</dbReference>
<dbReference type="EMBL" id="CAJNOQ010005130">
    <property type="protein sequence ID" value="CAF1087338.1"/>
    <property type="molecule type" value="Genomic_DNA"/>
</dbReference>